<dbReference type="Gene3D" id="3.30.160.670">
    <property type="match status" value="1"/>
</dbReference>
<keyword evidence="4" id="KW-1185">Reference proteome</keyword>
<evidence type="ECO:0000313" key="3">
    <source>
        <dbReference type="EMBL" id="MFC4095029.1"/>
    </source>
</evidence>
<dbReference type="Proteomes" id="UP001595814">
    <property type="component" value="Unassembled WGS sequence"/>
</dbReference>
<comment type="caution">
    <text evidence="3">The sequence shown here is derived from an EMBL/GenBank/DDBJ whole genome shotgun (WGS) entry which is preliminary data.</text>
</comment>
<accession>A0ABV8JQK5</accession>
<feature type="chain" id="PRO_5045849056" evidence="1">
    <location>
        <begin position="22"/>
        <end position="173"/>
    </location>
</feature>
<dbReference type="EMBL" id="JBHSAW010000004">
    <property type="protein sequence ID" value="MFC4095029.1"/>
    <property type="molecule type" value="Genomic_DNA"/>
</dbReference>
<evidence type="ECO:0000256" key="1">
    <source>
        <dbReference type="SAM" id="SignalP"/>
    </source>
</evidence>
<reference evidence="4" key="1">
    <citation type="journal article" date="2019" name="Int. J. Syst. Evol. Microbiol.">
        <title>The Global Catalogue of Microorganisms (GCM) 10K type strain sequencing project: providing services to taxonomists for standard genome sequencing and annotation.</title>
        <authorList>
            <consortium name="The Broad Institute Genomics Platform"/>
            <consortium name="The Broad Institute Genome Sequencing Center for Infectious Disease"/>
            <person name="Wu L."/>
            <person name="Ma J."/>
        </authorList>
    </citation>
    <scope>NUCLEOTIDE SEQUENCE [LARGE SCALE GENOMIC DNA]</scope>
    <source>
        <strain evidence="4">CECT 7477</strain>
    </source>
</reference>
<feature type="domain" description="DUF4136" evidence="2">
    <location>
        <begin position="21"/>
        <end position="169"/>
    </location>
</feature>
<evidence type="ECO:0000259" key="2">
    <source>
        <dbReference type="Pfam" id="PF13590"/>
    </source>
</evidence>
<dbReference type="PROSITE" id="PS51257">
    <property type="entry name" value="PROKAR_LIPOPROTEIN"/>
    <property type="match status" value="1"/>
</dbReference>
<name>A0ABV8JQK5_9FLAO</name>
<keyword evidence="1" id="KW-0732">Signal</keyword>
<sequence length="173" mass="19427">MKSICMVFVLLLLTACGSVKVYHDYDTQTDFSNYATYNFYPELQTGLSPLDEKRLLDAIDAELQLKGIRFSEDSDFYVNIKTRFFKAPQNTSVGVGLGGGGRNVGGGVSVGIPVGEPNQKREIRFDFVDTQKDLLIWNAVTESSFKENYTPEKRESVLQHIVTKALAKYQPKK</sequence>
<feature type="signal peptide" evidence="1">
    <location>
        <begin position="1"/>
        <end position="21"/>
    </location>
</feature>
<organism evidence="3 4">
    <name type="scientific">Euzebyella saccharophila</name>
    <dbReference type="NCBI Taxonomy" id="679664"/>
    <lineage>
        <taxon>Bacteria</taxon>
        <taxon>Pseudomonadati</taxon>
        <taxon>Bacteroidota</taxon>
        <taxon>Flavobacteriia</taxon>
        <taxon>Flavobacteriales</taxon>
        <taxon>Flavobacteriaceae</taxon>
        <taxon>Euzebyella</taxon>
    </lineage>
</organism>
<protein>
    <submittedName>
        <fullName evidence="3">DUF4136 domain-containing protein</fullName>
    </submittedName>
</protein>
<evidence type="ECO:0000313" key="4">
    <source>
        <dbReference type="Proteomes" id="UP001595814"/>
    </source>
</evidence>
<dbReference type="Pfam" id="PF13590">
    <property type="entry name" value="DUF4136"/>
    <property type="match status" value="1"/>
</dbReference>
<dbReference type="RefSeq" id="WP_192461242.1">
    <property type="nucleotide sequence ID" value="NZ_JACYFJ010000001.1"/>
</dbReference>
<proteinExistence type="predicted"/>
<gene>
    <name evidence="3" type="ORF">ACFOUT_04030</name>
</gene>
<dbReference type="InterPro" id="IPR025411">
    <property type="entry name" value="DUF4136"/>
</dbReference>